<organism evidence="14 15">
    <name type="scientific">Bartonella chomelii</name>
    <dbReference type="NCBI Taxonomy" id="236402"/>
    <lineage>
        <taxon>Bacteria</taxon>
        <taxon>Pseudomonadati</taxon>
        <taxon>Pseudomonadota</taxon>
        <taxon>Alphaproteobacteria</taxon>
        <taxon>Hyphomicrobiales</taxon>
        <taxon>Bartonellaceae</taxon>
        <taxon>Bartonella</taxon>
    </lineage>
</organism>
<evidence type="ECO:0000256" key="5">
    <source>
        <dbReference type="ARBA" id="ARBA00022452"/>
    </source>
</evidence>
<keyword evidence="6" id="KW-0812">Transmembrane</keyword>
<reference evidence="14 15" key="1">
    <citation type="submission" date="2020-08" db="EMBL/GenBank/DDBJ databases">
        <title>Genomic Encyclopedia of Type Strains, Phase IV (KMG-IV): sequencing the most valuable type-strain genomes for metagenomic binning, comparative biology and taxonomic classification.</title>
        <authorList>
            <person name="Goeker M."/>
        </authorList>
    </citation>
    <scope>NUCLEOTIDE SEQUENCE [LARGE SCALE GENOMIC DNA]</scope>
    <source>
        <strain evidence="14 15">DSM 21431</strain>
    </source>
</reference>
<dbReference type="SUPFAM" id="SSF101967">
    <property type="entry name" value="Adhesin YadA, collagen-binding domain"/>
    <property type="match status" value="2"/>
</dbReference>
<evidence type="ECO:0000256" key="4">
    <source>
        <dbReference type="ARBA" id="ARBA00022448"/>
    </source>
</evidence>
<feature type="region of interest" description="Disordered" evidence="11">
    <location>
        <begin position="628"/>
        <end position="652"/>
    </location>
</feature>
<evidence type="ECO:0000256" key="8">
    <source>
        <dbReference type="ARBA" id="ARBA00022927"/>
    </source>
</evidence>
<dbReference type="Proteomes" id="UP000548119">
    <property type="component" value="Unassembled WGS sequence"/>
</dbReference>
<name>A0ABR6E252_9HYPH</name>
<dbReference type="EMBL" id="JACJIR010000001">
    <property type="protein sequence ID" value="MBA9082645.1"/>
    <property type="molecule type" value="Genomic_DNA"/>
</dbReference>
<evidence type="ECO:0000256" key="10">
    <source>
        <dbReference type="ARBA" id="ARBA00023237"/>
    </source>
</evidence>
<evidence type="ECO:0000256" key="7">
    <source>
        <dbReference type="ARBA" id="ARBA00022729"/>
    </source>
</evidence>
<evidence type="ECO:0000313" key="15">
    <source>
        <dbReference type="Proteomes" id="UP000548119"/>
    </source>
</evidence>
<evidence type="ECO:0000256" key="11">
    <source>
        <dbReference type="SAM" id="MobiDB-lite"/>
    </source>
</evidence>
<feature type="domain" description="Trimeric autotransporter adhesin YadA-like stalk" evidence="13">
    <location>
        <begin position="311"/>
        <end position="346"/>
    </location>
</feature>
<feature type="domain" description="Trimeric autotransporter adhesin YadA-like stalk" evidence="13">
    <location>
        <begin position="227"/>
        <end position="251"/>
    </location>
</feature>
<keyword evidence="7" id="KW-0732">Signal</keyword>
<evidence type="ECO:0000313" key="14">
    <source>
        <dbReference type="EMBL" id="MBA9082645.1"/>
    </source>
</evidence>
<keyword evidence="15" id="KW-1185">Reference proteome</keyword>
<evidence type="ECO:0000259" key="13">
    <source>
        <dbReference type="Pfam" id="PF05662"/>
    </source>
</evidence>
<keyword evidence="9" id="KW-0472">Membrane</keyword>
<accession>A0ABR6E252</accession>
<dbReference type="Pfam" id="PF03895">
    <property type="entry name" value="YadA_anchor"/>
    <property type="match status" value="1"/>
</dbReference>
<dbReference type="Gene3D" id="4.10.80.270">
    <property type="match status" value="1"/>
</dbReference>
<evidence type="ECO:0000256" key="9">
    <source>
        <dbReference type="ARBA" id="ARBA00023136"/>
    </source>
</evidence>
<protein>
    <submittedName>
        <fullName evidence="14">Autotransporter adhesin</fullName>
    </submittedName>
</protein>
<keyword evidence="8" id="KW-0653">Protein transport</keyword>
<dbReference type="InterPro" id="IPR008635">
    <property type="entry name" value="Coiled_stalk_dom"/>
</dbReference>
<comment type="caution">
    <text evidence="14">The sequence shown here is derived from an EMBL/GenBank/DDBJ whole genome shotgun (WGS) entry which is preliminary data.</text>
</comment>
<comment type="subcellular location">
    <subcellularLocation>
        <location evidence="2">Cell outer membrane</location>
    </subcellularLocation>
    <subcellularLocation>
        <location evidence="1">Cell surface</location>
    </subcellularLocation>
</comment>
<dbReference type="RefSeq" id="WP_182479726.1">
    <property type="nucleotide sequence ID" value="NZ_CAWPNC010000001.1"/>
</dbReference>
<dbReference type="Gene3D" id="1.20.5.170">
    <property type="match status" value="3"/>
</dbReference>
<dbReference type="SUPFAM" id="SSF54523">
    <property type="entry name" value="Pili subunits"/>
    <property type="match status" value="1"/>
</dbReference>
<keyword evidence="4" id="KW-0813">Transport</keyword>
<feature type="domain" description="Trimeric autotransporter adhesin YadA-like stalk" evidence="13">
    <location>
        <begin position="733"/>
        <end position="771"/>
    </location>
</feature>
<dbReference type="InterPro" id="IPR011049">
    <property type="entry name" value="Serralysin-like_metalloprot_C"/>
</dbReference>
<dbReference type="InterPro" id="IPR045584">
    <property type="entry name" value="Pilin-like"/>
</dbReference>
<feature type="compositionally biased region" description="Polar residues" evidence="11">
    <location>
        <begin position="628"/>
        <end position="639"/>
    </location>
</feature>
<proteinExistence type="inferred from homology"/>
<gene>
    <name evidence="14" type="ORF">GGR10_000468</name>
</gene>
<evidence type="ECO:0000256" key="6">
    <source>
        <dbReference type="ARBA" id="ARBA00022692"/>
    </source>
</evidence>
<keyword evidence="5" id="KW-1134">Transmembrane beta strand</keyword>
<evidence type="ECO:0000256" key="3">
    <source>
        <dbReference type="ARBA" id="ARBA00005848"/>
    </source>
</evidence>
<evidence type="ECO:0000259" key="12">
    <source>
        <dbReference type="Pfam" id="PF03895"/>
    </source>
</evidence>
<dbReference type="Gene3D" id="2.150.10.10">
    <property type="entry name" value="Serralysin-like metalloprotease, C-terminal"/>
    <property type="match status" value="2"/>
</dbReference>
<feature type="domain" description="Trimeric autotransporter adhesin YadA-like stalk" evidence="13">
    <location>
        <begin position="423"/>
        <end position="466"/>
    </location>
</feature>
<dbReference type="Gene3D" id="3.30.1300.30">
    <property type="entry name" value="GSPII I/J protein-like"/>
    <property type="match status" value="1"/>
</dbReference>
<evidence type="ECO:0000256" key="2">
    <source>
        <dbReference type="ARBA" id="ARBA00004442"/>
    </source>
</evidence>
<keyword evidence="10" id="KW-0998">Cell outer membrane</keyword>
<comment type="similarity">
    <text evidence="3">Belongs to the autotransporter-2 (AT-2) (TC 1.B.40) family.</text>
</comment>
<feature type="domain" description="Trimeric autotransporter adhesin YadA-like C-terminal membrane anchor" evidence="12">
    <location>
        <begin position="824"/>
        <end position="877"/>
    </location>
</feature>
<dbReference type="Pfam" id="PF05662">
    <property type="entry name" value="YadA_stalk"/>
    <property type="match status" value="6"/>
</dbReference>
<dbReference type="InterPro" id="IPR005594">
    <property type="entry name" value="YadA_C"/>
</dbReference>
<evidence type="ECO:0000256" key="1">
    <source>
        <dbReference type="ARBA" id="ARBA00004241"/>
    </source>
</evidence>
<feature type="domain" description="Trimeric autotransporter adhesin YadA-like stalk" evidence="13">
    <location>
        <begin position="536"/>
        <end position="573"/>
    </location>
</feature>
<feature type="domain" description="Trimeric autotransporter adhesin YadA-like stalk" evidence="13">
    <location>
        <begin position="657"/>
        <end position="696"/>
    </location>
</feature>
<sequence>MKKVYITPKNKGLNYQKFFSELPIVKAVSLGAVMAGLLSSVSPIFASHLSSTGLTVQSISTGVVSANVAHGRIGGANGDRSCGADASVNALMSASACSSVDVDGATNDWFLEENNTINGFANTRSVNTVGTGVASRQTRGVSFRGDRSYWCQDNGSQQGGICLGLRTGVYVQAGVALREDSVARRGSGHFVFNPSITSLLFEDEVPTWQATLADIAVGNFKTGKTRQVTGVAAGSEDTDAVNITQLKALQKWVEKGHGGAGGRGGSDLVIRQDSRDLISLTVGDVILIGNERGGDVVKFFNKNGGERFLLGVKGGTIGRGSTDAINGSQLFETNTMVAKYLGGGTKYEGKWTEPTFTIQRKLVHDVGDAFASVDAKLTELFQQVGSAGGDGLVKQDGSSHIITIGKEAKGNEISITGSDGSRKLTGLKNGDVSDKSTDAINGSQLYEQGSRISQYLGGGANVLKNEAPVYTIQGQGHSGVEAAFAGVDKKLTELSKQVGSAGGDSLVKQEESNVITIGKEAKGNEISITGSEGSRKLTGLKNGDISGSSTDAVTGAQLNETNTTVAKYLGGKAAYEGGKWTEPTFTITDFGAQSKNGEQQYHNVTAAFDAVNNSMSGLNDRIKKVEQQTGSSVNSNSLNWDDGKNAYDASHSGQAGKITNVANGEIEKGSTDVVTGHQLWAMNEEIDSLKDKVDNIMINGGGTLTTEGVVTYDKDKPNTITLAGTDDDTPVLIDNVADGEIEEGSKQAVNGGQLKEQMGVVLADANKYTDEKIGNMVNDAVVQANAYTDMKFEALNYRVESVQKEARQAAAIGLAVANLHYIETPGMLSVAFGSGVWRGQSALAFGAGYMSEDGKMRSNFSVTTSGGHWGIGAGLSLALK</sequence>
<dbReference type="Gene3D" id="6.10.250.2030">
    <property type="match status" value="1"/>
</dbReference>